<accession>A0ABX3WSP7</accession>
<sequence>MIDDDLVRAHRNNIQRYHLLLQTTLTEFERQYVERRLSEEQSQLDKLTTRAQAKRNGQSDTDHAG</sequence>
<evidence type="ECO:0000313" key="2">
    <source>
        <dbReference type="EMBL" id="OSJ21109.1"/>
    </source>
</evidence>
<evidence type="ECO:0000256" key="1">
    <source>
        <dbReference type="SAM" id="MobiDB-lite"/>
    </source>
</evidence>
<proteinExistence type="predicted"/>
<organism evidence="2 3">
    <name type="scientific">Bradyrhizobium canariense</name>
    <dbReference type="NCBI Taxonomy" id="255045"/>
    <lineage>
        <taxon>Bacteria</taxon>
        <taxon>Pseudomonadati</taxon>
        <taxon>Pseudomonadota</taxon>
        <taxon>Alphaproteobacteria</taxon>
        <taxon>Hyphomicrobiales</taxon>
        <taxon>Nitrobacteraceae</taxon>
        <taxon>Bradyrhizobium</taxon>
    </lineage>
</organism>
<dbReference type="Proteomes" id="UP000193884">
    <property type="component" value="Unassembled WGS sequence"/>
</dbReference>
<comment type="caution">
    <text evidence="2">The sequence shown here is derived from an EMBL/GenBank/DDBJ whole genome shotgun (WGS) entry which is preliminary data.</text>
</comment>
<reference evidence="2 3" key="1">
    <citation type="submission" date="2017-03" db="EMBL/GenBank/DDBJ databases">
        <title>Whole genome sequences of fourteen strains of Bradyrhizobium canariense and one strain of Bradyrhizobium japonicum isolated from Lupinus (Papilionoideae: Genisteae) species in Algeria.</title>
        <authorList>
            <person name="Crovadore J."/>
            <person name="Chekireb D."/>
            <person name="Brachmann A."/>
            <person name="Chablais R."/>
            <person name="Cochard B."/>
            <person name="Lefort F."/>
        </authorList>
    </citation>
    <scope>NUCLEOTIDE SEQUENCE [LARGE SCALE GENOMIC DNA]</scope>
    <source>
        <strain evidence="2 3">UBMAN05</strain>
    </source>
</reference>
<gene>
    <name evidence="2" type="ORF">BST63_35980</name>
</gene>
<name>A0ABX3WSP7_9BRAD</name>
<feature type="region of interest" description="Disordered" evidence="1">
    <location>
        <begin position="39"/>
        <end position="65"/>
    </location>
</feature>
<dbReference type="EMBL" id="NAFK01000177">
    <property type="protein sequence ID" value="OSJ21109.1"/>
    <property type="molecule type" value="Genomic_DNA"/>
</dbReference>
<protein>
    <submittedName>
        <fullName evidence="2">Uncharacterized protein</fullName>
    </submittedName>
</protein>
<keyword evidence="3" id="KW-1185">Reference proteome</keyword>
<feature type="compositionally biased region" description="Polar residues" evidence="1">
    <location>
        <begin position="40"/>
        <end position="59"/>
    </location>
</feature>
<evidence type="ECO:0000313" key="3">
    <source>
        <dbReference type="Proteomes" id="UP000193884"/>
    </source>
</evidence>